<feature type="active site" description="Proton acceptor" evidence="9">
    <location>
        <position position="317"/>
    </location>
</feature>
<dbReference type="CDD" id="cd01556">
    <property type="entry name" value="EPSP_synthase"/>
    <property type="match status" value="1"/>
</dbReference>
<evidence type="ECO:0000259" key="10">
    <source>
        <dbReference type="Pfam" id="PF00275"/>
    </source>
</evidence>
<dbReference type="InterPro" id="IPR036968">
    <property type="entry name" value="Enolpyruvate_Tfrase_sf"/>
</dbReference>
<dbReference type="GO" id="GO:0009073">
    <property type="term" value="P:aromatic amino acid family biosynthetic process"/>
    <property type="evidence" value="ECO:0007669"/>
    <property type="project" value="UniProtKB-KW"/>
</dbReference>
<dbReference type="PATRIC" id="fig|1423806.3.peg.526"/>
<evidence type="ECO:0000256" key="1">
    <source>
        <dbReference type="ARBA" id="ARBA00002174"/>
    </source>
</evidence>
<evidence type="ECO:0000256" key="7">
    <source>
        <dbReference type="ARBA" id="ARBA00023141"/>
    </source>
</evidence>
<comment type="caution">
    <text evidence="11">The sequence shown here is derived from an EMBL/GenBank/DDBJ whole genome shotgun (WGS) entry which is preliminary data.</text>
</comment>
<feature type="binding site" evidence="9">
    <location>
        <position position="96"/>
    </location>
    <ligand>
        <name>phosphoenolpyruvate</name>
        <dbReference type="ChEBI" id="CHEBI:58702"/>
    </ligand>
</feature>
<proteinExistence type="inferred from homology"/>
<feature type="binding site" evidence="9">
    <location>
        <position position="317"/>
    </location>
    <ligand>
        <name>3-phosphoshikimate</name>
        <dbReference type="ChEBI" id="CHEBI:145989"/>
    </ligand>
</feature>
<dbReference type="HAMAP" id="MF_00210">
    <property type="entry name" value="EPSP_synth"/>
    <property type="match status" value="1"/>
</dbReference>
<dbReference type="UniPathway" id="UPA00053">
    <property type="reaction ID" value="UER00089"/>
</dbReference>
<organism evidence="11 12">
    <name type="scientific">Liquorilactobacillus sucicola DSM 21376 = JCM 15457</name>
    <dbReference type="NCBI Taxonomy" id="1423806"/>
    <lineage>
        <taxon>Bacteria</taxon>
        <taxon>Bacillati</taxon>
        <taxon>Bacillota</taxon>
        <taxon>Bacilli</taxon>
        <taxon>Lactobacillales</taxon>
        <taxon>Lactobacillaceae</taxon>
        <taxon>Liquorilactobacillus</taxon>
    </lineage>
</organism>
<comment type="similarity">
    <text evidence="3 9">Belongs to the EPSP synthase family.</text>
</comment>
<evidence type="ECO:0000256" key="5">
    <source>
        <dbReference type="ARBA" id="ARBA00022605"/>
    </source>
</evidence>
<dbReference type="STRING" id="1423806.FD15_GL000518"/>
<feature type="binding site" evidence="9">
    <location>
        <position position="170"/>
    </location>
    <ligand>
        <name>phosphoenolpyruvate</name>
        <dbReference type="ChEBI" id="CHEBI:58702"/>
    </ligand>
</feature>
<dbReference type="Pfam" id="PF00275">
    <property type="entry name" value="EPSP_synthase"/>
    <property type="match status" value="1"/>
</dbReference>
<feature type="binding site" evidence="9">
    <location>
        <position position="168"/>
    </location>
    <ligand>
        <name>3-phosphoshikimate</name>
        <dbReference type="ChEBI" id="CHEBI:145989"/>
    </ligand>
</feature>
<dbReference type="InterPro" id="IPR013792">
    <property type="entry name" value="RNA3'P_cycl/enolpyr_Trfase_a/b"/>
</dbReference>
<evidence type="ECO:0000256" key="6">
    <source>
        <dbReference type="ARBA" id="ARBA00022679"/>
    </source>
</evidence>
<name>A0A023CXV8_9LACO</name>
<comment type="subcellular location">
    <subcellularLocation>
        <location evidence="9">Cytoplasm</location>
    </subcellularLocation>
</comment>
<feature type="binding site" evidence="9">
    <location>
        <position position="25"/>
    </location>
    <ligand>
        <name>3-phosphoshikimate</name>
        <dbReference type="ChEBI" id="CHEBI:145989"/>
    </ligand>
</feature>
<comment type="function">
    <text evidence="1 9">Catalyzes the transfer of the enolpyruvyl moiety of phosphoenolpyruvate (PEP) to the 5-hydroxyl of shikimate-3-phosphate (S3P) to produce enolpyruvyl shikimate-3-phosphate and inorganic phosphate.</text>
</comment>
<evidence type="ECO:0000313" key="11">
    <source>
        <dbReference type="EMBL" id="KRN06955.1"/>
    </source>
</evidence>
<dbReference type="GO" id="GO:0008652">
    <property type="term" value="P:amino acid biosynthetic process"/>
    <property type="evidence" value="ECO:0007669"/>
    <property type="project" value="UniProtKB-KW"/>
</dbReference>
<dbReference type="PIRSF" id="PIRSF000505">
    <property type="entry name" value="EPSPS"/>
    <property type="match status" value="1"/>
</dbReference>
<dbReference type="InterPro" id="IPR023193">
    <property type="entry name" value="EPSP_synthase_CS"/>
</dbReference>
<feature type="domain" description="Enolpyruvate transferase" evidence="10">
    <location>
        <begin position="14"/>
        <end position="427"/>
    </location>
</feature>
<protein>
    <recommendedName>
        <fullName evidence="9">3-phosphoshikimate 1-carboxyvinyltransferase</fullName>
        <ecNumber evidence="9">2.5.1.19</ecNumber>
    </recommendedName>
    <alternativeName>
        <fullName evidence="9">5-enolpyruvylshikimate-3-phosphate synthase</fullName>
        <shortName evidence="9">EPSP synthase</shortName>
        <shortName evidence="9">EPSPS</shortName>
    </alternativeName>
</protein>
<evidence type="ECO:0000256" key="4">
    <source>
        <dbReference type="ARBA" id="ARBA00022490"/>
    </source>
</evidence>
<feature type="binding site" evidence="9">
    <location>
        <position position="344"/>
    </location>
    <ligand>
        <name>3-phosphoshikimate</name>
        <dbReference type="ChEBI" id="CHEBI:145989"/>
    </ligand>
</feature>
<feature type="binding site" evidence="9">
    <location>
        <position position="392"/>
    </location>
    <ligand>
        <name>phosphoenolpyruvate</name>
        <dbReference type="ChEBI" id="CHEBI:58702"/>
    </ligand>
</feature>
<dbReference type="InterPro" id="IPR006264">
    <property type="entry name" value="EPSP_synthase"/>
</dbReference>
<dbReference type="FunFam" id="3.65.10.10:FF:000006">
    <property type="entry name" value="3-phosphoshikimate 1-carboxyvinyltransferase"/>
    <property type="match status" value="1"/>
</dbReference>
<feature type="binding site" evidence="9">
    <location>
        <position position="348"/>
    </location>
    <ligand>
        <name>phosphoenolpyruvate</name>
        <dbReference type="ChEBI" id="CHEBI:58702"/>
    </ligand>
</feature>
<evidence type="ECO:0000256" key="9">
    <source>
        <dbReference type="HAMAP-Rule" id="MF_00210"/>
    </source>
</evidence>
<feature type="binding site" evidence="9">
    <location>
        <position position="29"/>
    </location>
    <ligand>
        <name>3-phosphoshikimate</name>
        <dbReference type="ChEBI" id="CHEBI:145989"/>
    </ligand>
</feature>
<evidence type="ECO:0000256" key="8">
    <source>
        <dbReference type="ARBA" id="ARBA00044633"/>
    </source>
</evidence>
<dbReference type="eggNOG" id="COG0128">
    <property type="taxonomic scope" value="Bacteria"/>
</dbReference>
<dbReference type="RefSeq" id="WP_034988479.1">
    <property type="nucleotide sequence ID" value="NZ_AYZF01000008.1"/>
</dbReference>
<feature type="binding site" evidence="9">
    <location>
        <position position="170"/>
    </location>
    <ligand>
        <name>3-phosphoshikimate</name>
        <dbReference type="ChEBI" id="CHEBI:145989"/>
    </ligand>
</feature>
<keyword evidence="5 9" id="KW-0028">Amino-acid biosynthesis</keyword>
<dbReference type="Gene3D" id="3.65.10.10">
    <property type="entry name" value="Enolpyruvate transferase domain"/>
    <property type="match status" value="2"/>
</dbReference>
<dbReference type="PROSITE" id="PS00104">
    <property type="entry name" value="EPSP_SYNTHASE_1"/>
    <property type="match status" value="1"/>
</dbReference>
<feature type="binding site" evidence="9">
    <location>
        <position position="24"/>
    </location>
    <ligand>
        <name>3-phosphoshikimate</name>
        <dbReference type="ChEBI" id="CHEBI:145989"/>
    </ligand>
</feature>
<comment type="pathway">
    <text evidence="2 9">Metabolic intermediate biosynthesis; chorismate biosynthesis; chorismate from D-erythrose 4-phosphate and phosphoenolpyruvate: step 6/7.</text>
</comment>
<dbReference type="PANTHER" id="PTHR21090">
    <property type="entry name" value="AROM/DEHYDROQUINATE SYNTHASE"/>
    <property type="match status" value="1"/>
</dbReference>
<dbReference type="InterPro" id="IPR001986">
    <property type="entry name" value="Enolpyruvate_Tfrase_dom"/>
</dbReference>
<accession>A0A023CXV8</accession>
<reference evidence="11 12" key="1">
    <citation type="journal article" date="2015" name="Genome Announc.">
        <title>Expanding the biotechnology potential of lactobacilli through comparative genomics of 213 strains and associated genera.</title>
        <authorList>
            <person name="Sun Z."/>
            <person name="Harris H.M."/>
            <person name="McCann A."/>
            <person name="Guo C."/>
            <person name="Argimon S."/>
            <person name="Zhang W."/>
            <person name="Yang X."/>
            <person name="Jeffery I.B."/>
            <person name="Cooney J.C."/>
            <person name="Kagawa T.F."/>
            <person name="Liu W."/>
            <person name="Song Y."/>
            <person name="Salvetti E."/>
            <person name="Wrobel A."/>
            <person name="Rasinkangas P."/>
            <person name="Parkhill J."/>
            <person name="Rea M.C."/>
            <person name="O'Sullivan O."/>
            <person name="Ritari J."/>
            <person name="Douillard F.P."/>
            <person name="Paul Ross R."/>
            <person name="Yang R."/>
            <person name="Briner A.E."/>
            <person name="Felis G.E."/>
            <person name="de Vos W.M."/>
            <person name="Barrangou R."/>
            <person name="Klaenhammer T.R."/>
            <person name="Caufield P.W."/>
            <person name="Cui Y."/>
            <person name="Zhang H."/>
            <person name="O'Toole P.W."/>
        </authorList>
    </citation>
    <scope>NUCLEOTIDE SEQUENCE [LARGE SCALE GENOMIC DNA]</scope>
    <source>
        <strain evidence="11 12">DSM 21376</strain>
    </source>
</reference>
<comment type="catalytic activity">
    <reaction evidence="8">
        <text>3-phosphoshikimate + phosphoenolpyruvate = 5-O-(1-carboxyvinyl)-3-phosphoshikimate + phosphate</text>
        <dbReference type="Rhea" id="RHEA:21256"/>
        <dbReference type="ChEBI" id="CHEBI:43474"/>
        <dbReference type="ChEBI" id="CHEBI:57701"/>
        <dbReference type="ChEBI" id="CHEBI:58702"/>
        <dbReference type="ChEBI" id="CHEBI:145989"/>
        <dbReference type="EC" id="2.5.1.19"/>
    </reaction>
    <physiologicalReaction direction="left-to-right" evidence="8">
        <dbReference type="Rhea" id="RHEA:21257"/>
    </physiologicalReaction>
</comment>
<dbReference type="GO" id="GO:0009423">
    <property type="term" value="P:chorismate biosynthetic process"/>
    <property type="evidence" value="ECO:0007669"/>
    <property type="project" value="UniProtKB-UniRule"/>
</dbReference>
<dbReference type="Proteomes" id="UP000050961">
    <property type="component" value="Unassembled WGS sequence"/>
</dbReference>
<keyword evidence="4 9" id="KW-0963">Cytoplasm</keyword>
<keyword evidence="7 9" id="KW-0057">Aromatic amino acid biosynthesis</keyword>
<keyword evidence="6 9" id="KW-0808">Transferase</keyword>
<evidence type="ECO:0000313" key="12">
    <source>
        <dbReference type="Proteomes" id="UP000050961"/>
    </source>
</evidence>
<dbReference type="AlphaFoldDB" id="A0A023CXV8"/>
<feature type="binding site" evidence="9">
    <location>
        <position position="124"/>
    </location>
    <ligand>
        <name>phosphoenolpyruvate</name>
        <dbReference type="ChEBI" id="CHEBI:58702"/>
    </ligand>
</feature>
<dbReference type="GO" id="GO:0003866">
    <property type="term" value="F:3-phosphoshikimate 1-carboxyvinyltransferase activity"/>
    <property type="evidence" value="ECO:0007669"/>
    <property type="project" value="UniProtKB-UniRule"/>
</dbReference>
<comment type="caution">
    <text evidence="9">Lacks conserved residue(s) required for the propagation of feature annotation.</text>
</comment>
<dbReference type="PANTHER" id="PTHR21090:SF5">
    <property type="entry name" value="PENTAFUNCTIONAL AROM POLYPEPTIDE"/>
    <property type="match status" value="1"/>
</dbReference>
<sequence length="440" mass="47029">MTKRELSALPKLGLHGTLLLPGDKSISHRALLIGAISNGETVIKHFLHSNDCLNTLQAIRALGIDVAQHGADIIVHGKGLHGLKQPAGPLDMGNSGTTTRLIMGLLAGQNFQSELNGDSSLQKRPMRRVSDPLTTMGADIQTTAAGTLPVKIVGRSLHGADIKLQIASAQVKSALILAALLADGPSTIIEKIPTRDHTERMLRKFGANVQTASDKLTITVEPQPDLKGQTITVPGDMSSAAFFLVAGTIIPNSDITLRNVNINKTRTGILDALLKMGADIQVHELASQGEPVANLRVKSAPLSPIKLGEEDIPAIIDELPLIALLAACAHGQSTITGAQELRFKETDRIATVTQELHKLGVPVKELPDGMIIEGQPVWRINDPILDSHGDHRIGMMMAIAALRSTTRLSLNEPEAVSVSYPAFFADLNSLLNQKRECDLT</sequence>
<dbReference type="EMBL" id="AYZF01000008">
    <property type="protein sequence ID" value="KRN06955.1"/>
    <property type="molecule type" value="Genomic_DNA"/>
</dbReference>
<dbReference type="FunFam" id="3.65.10.10:FF:000005">
    <property type="entry name" value="3-phosphoshikimate 1-carboxyvinyltransferase"/>
    <property type="match status" value="1"/>
</dbReference>
<dbReference type="EC" id="2.5.1.19" evidence="9"/>
<evidence type="ECO:0000256" key="2">
    <source>
        <dbReference type="ARBA" id="ARBA00004811"/>
    </source>
</evidence>
<dbReference type="GO" id="GO:0005737">
    <property type="term" value="C:cytoplasm"/>
    <property type="evidence" value="ECO:0007669"/>
    <property type="project" value="UniProtKB-SubCell"/>
</dbReference>
<gene>
    <name evidence="9" type="primary">aroA</name>
    <name evidence="11" type="ORF">FD15_GL000518</name>
</gene>
<dbReference type="OrthoDB" id="9809920at2"/>
<comment type="subunit">
    <text evidence="9">Monomer.</text>
</comment>
<dbReference type="SUPFAM" id="SSF55205">
    <property type="entry name" value="EPT/RTPC-like"/>
    <property type="match status" value="1"/>
</dbReference>
<dbReference type="PROSITE" id="PS00885">
    <property type="entry name" value="EPSP_SYNTHASE_2"/>
    <property type="match status" value="1"/>
</dbReference>
<feature type="binding site" evidence="9">
    <location>
        <position position="24"/>
    </location>
    <ligand>
        <name>phosphoenolpyruvate</name>
        <dbReference type="ChEBI" id="CHEBI:58702"/>
    </ligand>
</feature>
<dbReference type="NCBIfam" id="TIGR01356">
    <property type="entry name" value="aroA"/>
    <property type="match status" value="1"/>
</dbReference>
<keyword evidence="12" id="KW-1185">Reference proteome</keyword>
<evidence type="ECO:0000256" key="3">
    <source>
        <dbReference type="ARBA" id="ARBA00009948"/>
    </source>
</evidence>